<feature type="chain" id="PRO_5014386037" description="Secreted protein" evidence="1">
    <location>
        <begin position="19"/>
        <end position="97"/>
    </location>
</feature>
<dbReference type="AlphaFoldDB" id="A0A2K3DN20"/>
<reference evidence="2 3" key="1">
    <citation type="journal article" date="2007" name="Science">
        <title>The Chlamydomonas genome reveals the evolution of key animal and plant functions.</title>
        <authorList>
            <person name="Merchant S.S."/>
            <person name="Prochnik S.E."/>
            <person name="Vallon O."/>
            <person name="Harris E.H."/>
            <person name="Karpowicz S.J."/>
            <person name="Witman G.B."/>
            <person name="Terry A."/>
            <person name="Salamov A."/>
            <person name="Fritz-Laylin L.K."/>
            <person name="Marechal-Drouard L."/>
            <person name="Marshall W.F."/>
            <person name="Qu L.H."/>
            <person name="Nelson D.R."/>
            <person name="Sanderfoot A.A."/>
            <person name="Spalding M.H."/>
            <person name="Kapitonov V.V."/>
            <person name="Ren Q."/>
            <person name="Ferris P."/>
            <person name="Lindquist E."/>
            <person name="Shapiro H."/>
            <person name="Lucas S.M."/>
            <person name="Grimwood J."/>
            <person name="Schmutz J."/>
            <person name="Cardol P."/>
            <person name="Cerutti H."/>
            <person name="Chanfreau G."/>
            <person name="Chen C.L."/>
            <person name="Cognat V."/>
            <person name="Croft M.T."/>
            <person name="Dent R."/>
            <person name="Dutcher S."/>
            <person name="Fernandez E."/>
            <person name="Fukuzawa H."/>
            <person name="Gonzalez-Ballester D."/>
            <person name="Gonzalez-Halphen D."/>
            <person name="Hallmann A."/>
            <person name="Hanikenne M."/>
            <person name="Hippler M."/>
            <person name="Inwood W."/>
            <person name="Jabbari K."/>
            <person name="Kalanon M."/>
            <person name="Kuras R."/>
            <person name="Lefebvre P.A."/>
            <person name="Lemaire S.D."/>
            <person name="Lobanov A.V."/>
            <person name="Lohr M."/>
            <person name="Manuell A."/>
            <person name="Meier I."/>
            <person name="Mets L."/>
            <person name="Mittag M."/>
            <person name="Mittelmeier T."/>
            <person name="Moroney J.V."/>
            <person name="Moseley J."/>
            <person name="Napoli C."/>
            <person name="Nedelcu A.M."/>
            <person name="Niyogi K."/>
            <person name="Novoselov S.V."/>
            <person name="Paulsen I.T."/>
            <person name="Pazour G."/>
            <person name="Purton S."/>
            <person name="Ral J.P."/>
            <person name="Riano-Pachon D.M."/>
            <person name="Riekhof W."/>
            <person name="Rymarquis L."/>
            <person name="Schroda M."/>
            <person name="Stern D."/>
            <person name="Umen J."/>
            <person name="Willows R."/>
            <person name="Wilson N."/>
            <person name="Zimmer S.L."/>
            <person name="Allmer J."/>
            <person name="Balk J."/>
            <person name="Bisova K."/>
            <person name="Chen C.J."/>
            <person name="Elias M."/>
            <person name="Gendler K."/>
            <person name="Hauser C."/>
            <person name="Lamb M.R."/>
            <person name="Ledford H."/>
            <person name="Long J.C."/>
            <person name="Minagawa J."/>
            <person name="Page M.D."/>
            <person name="Pan J."/>
            <person name="Pootakham W."/>
            <person name="Roje S."/>
            <person name="Rose A."/>
            <person name="Stahlberg E."/>
            <person name="Terauchi A.M."/>
            <person name="Yang P."/>
            <person name="Ball S."/>
            <person name="Bowler C."/>
            <person name="Dieckmann C.L."/>
            <person name="Gladyshev V.N."/>
            <person name="Green P."/>
            <person name="Jorgensen R."/>
            <person name="Mayfield S."/>
            <person name="Mueller-Roeber B."/>
            <person name="Rajamani S."/>
            <person name="Sayre R.T."/>
            <person name="Brokstein P."/>
            <person name="Dubchak I."/>
            <person name="Goodstein D."/>
            <person name="Hornick L."/>
            <person name="Huang Y.W."/>
            <person name="Jhaveri J."/>
            <person name="Luo Y."/>
            <person name="Martinez D."/>
            <person name="Ngau W.C."/>
            <person name="Otillar B."/>
            <person name="Poliakov A."/>
            <person name="Porter A."/>
            <person name="Szajkowski L."/>
            <person name="Werner G."/>
            <person name="Zhou K."/>
            <person name="Grigoriev I.V."/>
            <person name="Rokhsar D.S."/>
            <person name="Grossman A.R."/>
        </authorList>
    </citation>
    <scope>NUCLEOTIDE SEQUENCE [LARGE SCALE GENOMIC DNA]</scope>
    <source>
        <strain evidence="3">CC-503</strain>
    </source>
</reference>
<evidence type="ECO:0000313" key="3">
    <source>
        <dbReference type="Proteomes" id="UP000006906"/>
    </source>
</evidence>
<gene>
    <name evidence="2" type="ORF">CHLRE_06g266276v5</name>
</gene>
<dbReference type="Gramene" id="PNW81920">
    <property type="protein sequence ID" value="PNW81920"/>
    <property type="gene ID" value="CHLRE_06g266276v5"/>
</dbReference>
<evidence type="ECO:0008006" key="4">
    <source>
        <dbReference type="Google" id="ProtNLM"/>
    </source>
</evidence>
<feature type="signal peptide" evidence="1">
    <location>
        <begin position="1"/>
        <end position="18"/>
    </location>
</feature>
<dbReference type="EMBL" id="CM008967">
    <property type="protein sequence ID" value="PNW81920.1"/>
    <property type="molecule type" value="Genomic_DNA"/>
</dbReference>
<name>A0A2K3DN20_CHLRE</name>
<evidence type="ECO:0000313" key="2">
    <source>
        <dbReference type="EMBL" id="PNW81920.1"/>
    </source>
</evidence>
<organism evidence="2 3">
    <name type="scientific">Chlamydomonas reinhardtii</name>
    <name type="common">Chlamydomonas smithii</name>
    <dbReference type="NCBI Taxonomy" id="3055"/>
    <lineage>
        <taxon>Eukaryota</taxon>
        <taxon>Viridiplantae</taxon>
        <taxon>Chlorophyta</taxon>
        <taxon>core chlorophytes</taxon>
        <taxon>Chlorophyceae</taxon>
        <taxon>CS clade</taxon>
        <taxon>Chlamydomonadales</taxon>
        <taxon>Chlamydomonadaceae</taxon>
        <taxon>Chlamydomonas</taxon>
    </lineage>
</organism>
<dbReference type="KEGG" id="cre:CHLRE_06g266276v5"/>
<accession>A0A2K3DN20</accession>
<dbReference type="InParanoid" id="A0A2K3DN20"/>
<proteinExistence type="predicted"/>
<sequence length="97" mass="9671">MVAEVLGGWLPLTGRVMAAAAGAAAWASAGGAAAAAVGGTDEVLGVALRLLACKNVQVNTSKIGACGGDDELEPHRRTPAGRATGWSVLKYTARLTP</sequence>
<dbReference type="OrthoDB" id="10263978at2759"/>
<protein>
    <recommendedName>
        <fullName evidence="4">Secreted protein</fullName>
    </recommendedName>
</protein>
<dbReference type="Proteomes" id="UP000006906">
    <property type="component" value="Chromosome 6"/>
</dbReference>
<keyword evidence="3" id="KW-1185">Reference proteome</keyword>
<evidence type="ECO:0000256" key="1">
    <source>
        <dbReference type="SAM" id="SignalP"/>
    </source>
</evidence>
<keyword evidence="1" id="KW-0732">Signal</keyword>
<dbReference type="GeneID" id="66053631"/>
<dbReference type="RefSeq" id="XP_042923571.1">
    <property type="nucleotide sequence ID" value="XM_043062865.1"/>
</dbReference>